<dbReference type="InterPro" id="IPR027443">
    <property type="entry name" value="IPNS-like_sf"/>
</dbReference>
<dbReference type="Pfam" id="PF14226">
    <property type="entry name" value="DIOX_N"/>
    <property type="match status" value="1"/>
</dbReference>
<sequence length="291" mass="32363">SIPNNDAVARLETISLASLRAGEKAVSQAEADKLFAACRETGCFYLDFREEADDLSSILDELYELLREIHELPGDEKLRFDVDKLQFSKTKLNGYKPVGRNFGGLKSNRDGFATYTIPKDGVLGLLDDKSFLRPEVVNKHMNALIVFTTMINDATQSLLASLSTSLGLPQDKTLQGYHRSNVSSPDIIRMLQYENQPASERGDTHTPHTDIGSLTFLFTQQPGLQIFNTDSQSWTWISPRDNLCPIVNLGDSIAMLTNRFFCSCLHKVSPSPTGGEIRKESIAYLVRPEVG</sequence>
<keyword evidence="2" id="KW-0408">Iron</keyword>
<comment type="similarity">
    <text evidence="1 2">Belongs to the iron/ascorbate-dependent oxidoreductase family.</text>
</comment>
<dbReference type="InterPro" id="IPR026992">
    <property type="entry name" value="DIOX_N"/>
</dbReference>
<dbReference type="PANTHER" id="PTHR47990">
    <property type="entry name" value="2-OXOGLUTARATE (2OG) AND FE(II)-DEPENDENT OXYGENASE SUPERFAMILY PROTEIN-RELATED"/>
    <property type="match status" value="1"/>
</dbReference>
<dbReference type="OrthoDB" id="288590at2759"/>
<feature type="domain" description="Fe2OG dioxygenase" evidence="3">
    <location>
        <begin position="184"/>
        <end position="288"/>
    </location>
</feature>
<accession>A0A9P8CB65</accession>
<dbReference type="PROSITE" id="PS51471">
    <property type="entry name" value="FE2OG_OXY"/>
    <property type="match status" value="1"/>
</dbReference>
<dbReference type="EMBL" id="MU254523">
    <property type="protein sequence ID" value="KAG9240240.1"/>
    <property type="molecule type" value="Genomic_DNA"/>
</dbReference>
<evidence type="ECO:0000313" key="4">
    <source>
        <dbReference type="EMBL" id="KAG9240240.1"/>
    </source>
</evidence>
<evidence type="ECO:0000313" key="5">
    <source>
        <dbReference type="Proteomes" id="UP000887226"/>
    </source>
</evidence>
<dbReference type="GO" id="GO:0016491">
    <property type="term" value="F:oxidoreductase activity"/>
    <property type="evidence" value="ECO:0007669"/>
    <property type="project" value="UniProtKB-KW"/>
</dbReference>
<reference evidence="4" key="1">
    <citation type="journal article" date="2021" name="IMA Fungus">
        <title>Genomic characterization of three marine fungi, including Emericellopsis atlantica sp. nov. with signatures of a generalist lifestyle and marine biomass degradation.</title>
        <authorList>
            <person name="Hagestad O.C."/>
            <person name="Hou L."/>
            <person name="Andersen J.H."/>
            <person name="Hansen E.H."/>
            <person name="Altermark B."/>
            <person name="Li C."/>
            <person name="Kuhnert E."/>
            <person name="Cox R.J."/>
            <person name="Crous P.W."/>
            <person name="Spatafora J.W."/>
            <person name="Lail K."/>
            <person name="Amirebrahimi M."/>
            <person name="Lipzen A."/>
            <person name="Pangilinan J."/>
            <person name="Andreopoulos W."/>
            <person name="Hayes R.D."/>
            <person name="Ng V."/>
            <person name="Grigoriev I.V."/>
            <person name="Jackson S.A."/>
            <person name="Sutton T.D.S."/>
            <person name="Dobson A.D.W."/>
            <person name="Rama T."/>
        </authorList>
    </citation>
    <scope>NUCLEOTIDE SEQUENCE</scope>
    <source>
        <strain evidence="4">TRa3180A</strain>
    </source>
</reference>
<dbReference type="Gene3D" id="2.60.120.330">
    <property type="entry name" value="B-lactam Antibiotic, Isopenicillin N Synthase, Chain"/>
    <property type="match status" value="1"/>
</dbReference>
<proteinExistence type="inferred from homology"/>
<dbReference type="InterPro" id="IPR044861">
    <property type="entry name" value="IPNS-like_FE2OG_OXY"/>
</dbReference>
<dbReference type="GO" id="GO:0044283">
    <property type="term" value="P:small molecule biosynthetic process"/>
    <property type="evidence" value="ECO:0007669"/>
    <property type="project" value="UniProtKB-ARBA"/>
</dbReference>
<dbReference type="GO" id="GO:0046872">
    <property type="term" value="F:metal ion binding"/>
    <property type="evidence" value="ECO:0007669"/>
    <property type="project" value="UniProtKB-KW"/>
</dbReference>
<dbReference type="InterPro" id="IPR005123">
    <property type="entry name" value="Oxoglu/Fe-dep_dioxygenase_dom"/>
</dbReference>
<dbReference type="InterPro" id="IPR050231">
    <property type="entry name" value="Iron_ascorbate_oxido_reductase"/>
</dbReference>
<dbReference type="SUPFAM" id="SSF51197">
    <property type="entry name" value="Clavaminate synthase-like"/>
    <property type="match status" value="1"/>
</dbReference>
<evidence type="ECO:0000256" key="1">
    <source>
        <dbReference type="ARBA" id="ARBA00008056"/>
    </source>
</evidence>
<keyword evidence="5" id="KW-1185">Reference proteome</keyword>
<feature type="non-terminal residue" evidence="4">
    <location>
        <position position="291"/>
    </location>
</feature>
<keyword evidence="2" id="KW-0479">Metal-binding</keyword>
<organism evidence="4 5">
    <name type="scientific">Calycina marina</name>
    <dbReference type="NCBI Taxonomy" id="1763456"/>
    <lineage>
        <taxon>Eukaryota</taxon>
        <taxon>Fungi</taxon>
        <taxon>Dikarya</taxon>
        <taxon>Ascomycota</taxon>
        <taxon>Pezizomycotina</taxon>
        <taxon>Leotiomycetes</taxon>
        <taxon>Helotiales</taxon>
        <taxon>Pezizellaceae</taxon>
        <taxon>Calycina</taxon>
    </lineage>
</organism>
<evidence type="ECO:0000256" key="2">
    <source>
        <dbReference type="RuleBase" id="RU003682"/>
    </source>
</evidence>
<comment type="caution">
    <text evidence="4">The sequence shown here is derived from an EMBL/GenBank/DDBJ whole genome shotgun (WGS) entry which is preliminary data.</text>
</comment>
<protein>
    <recommendedName>
        <fullName evidence="3">Fe2OG dioxygenase domain-containing protein</fullName>
    </recommendedName>
</protein>
<name>A0A9P8CB65_9HELO</name>
<evidence type="ECO:0000259" key="3">
    <source>
        <dbReference type="PROSITE" id="PS51471"/>
    </source>
</evidence>
<dbReference type="AlphaFoldDB" id="A0A9P8CB65"/>
<gene>
    <name evidence="4" type="ORF">BJ878DRAFT_397806</name>
</gene>
<keyword evidence="2" id="KW-0560">Oxidoreductase</keyword>
<dbReference type="Proteomes" id="UP000887226">
    <property type="component" value="Unassembled WGS sequence"/>
</dbReference>
<dbReference type="Pfam" id="PF03171">
    <property type="entry name" value="2OG-FeII_Oxy"/>
    <property type="match status" value="1"/>
</dbReference>
<feature type="non-terminal residue" evidence="4">
    <location>
        <position position="1"/>
    </location>
</feature>